<dbReference type="GO" id="GO:0019706">
    <property type="term" value="F:protein-cysteine S-palmitoyltransferase activity"/>
    <property type="evidence" value="ECO:0007669"/>
    <property type="project" value="UniProtKB-EC"/>
</dbReference>
<protein>
    <recommendedName>
        <fullName evidence="10">Palmitoyltransferase</fullName>
        <ecNumber evidence="10">2.3.1.225</ecNumber>
    </recommendedName>
</protein>
<evidence type="ECO:0000256" key="10">
    <source>
        <dbReference type="RuleBase" id="RU079119"/>
    </source>
</evidence>
<keyword evidence="5 10" id="KW-0472">Membrane</keyword>
<dbReference type="InterPro" id="IPR001594">
    <property type="entry name" value="Palmitoyltrfase_DHHC"/>
</dbReference>
<dbReference type="GeneID" id="55992473"/>
<feature type="transmembrane region" description="Helical" evidence="10">
    <location>
        <begin position="67"/>
        <end position="86"/>
    </location>
</feature>
<evidence type="ECO:0000313" key="14">
    <source>
        <dbReference type="Proteomes" id="UP000509510"/>
    </source>
</evidence>
<comment type="catalytic activity">
    <reaction evidence="9 10">
        <text>L-cysteinyl-[protein] + hexadecanoyl-CoA = S-hexadecanoyl-L-cysteinyl-[protein] + CoA</text>
        <dbReference type="Rhea" id="RHEA:36683"/>
        <dbReference type="Rhea" id="RHEA-COMP:10131"/>
        <dbReference type="Rhea" id="RHEA-COMP:11032"/>
        <dbReference type="ChEBI" id="CHEBI:29950"/>
        <dbReference type="ChEBI" id="CHEBI:57287"/>
        <dbReference type="ChEBI" id="CHEBI:57379"/>
        <dbReference type="ChEBI" id="CHEBI:74151"/>
        <dbReference type="EC" id="2.3.1.225"/>
    </reaction>
</comment>
<dbReference type="Pfam" id="PF01529">
    <property type="entry name" value="DHHC"/>
    <property type="match status" value="1"/>
</dbReference>
<gene>
    <name evidence="13" type="ORF">TRUGW13939_04975</name>
</gene>
<feature type="region of interest" description="Disordered" evidence="11">
    <location>
        <begin position="335"/>
        <end position="359"/>
    </location>
</feature>
<evidence type="ECO:0000256" key="4">
    <source>
        <dbReference type="ARBA" id="ARBA00022989"/>
    </source>
</evidence>
<keyword evidence="8 10" id="KW-0012">Acyltransferase</keyword>
<keyword evidence="3 10" id="KW-0812">Transmembrane</keyword>
<dbReference type="KEGG" id="trg:TRUGW13939_04975"/>
<feature type="compositionally biased region" description="Acidic residues" evidence="11">
    <location>
        <begin position="499"/>
        <end position="510"/>
    </location>
</feature>
<dbReference type="RefSeq" id="XP_035344033.1">
    <property type="nucleotide sequence ID" value="XM_035488140.1"/>
</dbReference>
<evidence type="ECO:0000256" key="7">
    <source>
        <dbReference type="ARBA" id="ARBA00023288"/>
    </source>
</evidence>
<evidence type="ECO:0000256" key="2">
    <source>
        <dbReference type="ARBA" id="ARBA00022679"/>
    </source>
</evidence>
<dbReference type="OrthoDB" id="302728at2759"/>
<keyword evidence="2 10" id="KW-0808">Transferase</keyword>
<dbReference type="EMBL" id="CP055900">
    <property type="protein sequence ID" value="QKX57855.1"/>
    <property type="molecule type" value="Genomic_DNA"/>
</dbReference>
<dbReference type="GO" id="GO:0016020">
    <property type="term" value="C:membrane"/>
    <property type="evidence" value="ECO:0007669"/>
    <property type="project" value="UniProtKB-SubCell"/>
</dbReference>
<feature type="domain" description="Palmitoyltransferase DHHC" evidence="12">
    <location>
        <begin position="126"/>
        <end position="251"/>
    </location>
</feature>
<accession>A0A7H8QWI1</accession>
<comment type="domain">
    <text evidence="10">The DHHC domain is required for palmitoyltransferase activity.</text>
</comment>
<proteinExistence type="inferred from homology"/>
<dbReference type="InterPro" id="IPR039859">
    <property type="entry name" value="PFA4/ZDH16/20/ERF2-like"/>
</dbReference>
<feature type="transmembrane region" description="Helical" evidence="10">
    <location>
        <begin position="173"/>
        <end position="194"/>
    </location>
</feature>
<dbReference type="PANTHER" id="PTHR12246">
    <property type="entry name" value="PALMITOYLTRANSFERASE ZDHHC16"/>
    <property type="match status" value="1"/>
</dbReference>
<evidence type="ECO:0000256" key="6">
    <source>
        <dbReference type="ARBA" id="ARBA00023139"/>
    </source>
</evidence>
<feature type="transmembrane region" description="Helical" evidence="10">
    <location>
        <begin position="22"/>
        <end position="47"/>
    </location>
</feature>
<reference evidence="14" key="1">
    <citation type="submission" date="2020-06" db="EMBL/GenBank/DDBJ databases">
        <title>A chromosome-scale genome assembly of Talaromyces rugulosus W13939.</title>
        <authorList>
            <person name="Wang B."/>
            <person name="Guo L."/>
            <person name="Ye K."/>
            <person name="Wang L."/>
        </authorList>
    </citation>
    <scope>NUCLEOTIDE SEQUENCE [LARGE SCALE GENOMIC DNA]</scope>
    <source>
        <strain evidence="14">W13939</strain>
    </source>
</reference>
<keyword evidence="7" id="KW-0449">Lipoprotein</keyword>
<evidence type="ECO:0000256" key="11">
    <source>
        <dbReference type="SAM" id="MobiDB-lite"/>
    </source>
</evidence>
<evidence type="ECO:0000256" key="8">
    <source>
        <dbReference type="ARBA" id="ARBA00023315"/>
    </source>
</evidence>
<evidence type="ECO:0000259" key="12">
    <source>
        <dbReference type="Pfam" id="PF01529"/>
    </source>
</evidence>
<keyword evidence="6" id="KW-0564">Palmitate</keyword>
<sequence length="544" mass="62294">MATLGSPEISPKRRPRTWARRIERLCVTVCGYVPLVFVYGLTSWAVWVEAGIGFLPNKSNWIGFPSSALGITLYILLNLSYTVAVFTDPGSPLTSSTRSSGRGQYSHLPTTELPEYQSFTVNSHGGARYCKKCQCSKPDRAHHCSSCKRCVLKMDHHCPWLATCVGLWNYKAFLLFLIYTSIFCWVCFGTASLWVWQEVLTEMTYIETLMPVNVILLAIVGGIIGLVLTGFTAWHISLALRNLTTIESLEKTRYLSPLRKALDRQRSENLSNNDPTSRESSFSHRLQGYGQQIIEAHANAIPGVTRVEEGEERQSPVADNRGSHQQDYMSFLQESNSHGTPAQQALHRSYEEMENQRERDRYEDYLDSRDNEAMPSPFDHGWRQNLRHLFGENVFLWGLPICNTSGDGWYWEPSIRFLEARDRIRKNREDEWSQWLERQRQQSHEYWTSSTGQRQPATTRPVSIQRNIHTGSLGGSLDRPSTGVSMKTLRPMSPRFPDDDSDDDLSDDEEARPKQLSRQGSKAERVLGIIRDDSTPRDDWRNWD</sequence>
<dbReference type="EC" id="2.3.1.225" evidence="10"/>
<keyword evidence="14" id="KW-1185">Reference proteome</keyword>
<keyword evidence="4 10" id="KW-1133">Transmembrane helix</keyword>
<name>A0A7H8QWI1_TALRU</name>
<organism evidence="13 14">
    <name type="scientific">Talaromyces rugulosus</name>
    <name type="common">Penicillium rugulosum</name>
    <dbReference type="NCBI Taxonomy" id="121627"/>
    <lineage>
        <taxon>Eukaryota</taxon>
        <taxon>Fungi</taxon>
        <taxon>Dikarya</taxon>
        <taxon>Ascomycota</taxon>
        <taxon>Pezizomycotina</taxon>
        <taxon>Eurotiomycetes</taxon>
        <taxon>Eurotiomycetidae</taxon>
        <taxon>Eurotiales</taxon>
        <taxon>Trichocomaceae</taxon>
        <taxon>Talaromyces</taxon>
        <taxon>Talaromyces sect. Islandici</taxon>
    </lineage>
</organism>
<feature type="region of interest" description="Disordered" evidence="11">
    <location>
        <begin position="467"/>
        <end position="544"/>
    </location>
</feature>
<dbReference type="Proteomes" id="UP000509510">
    <property type="component" value="Chromosome III"/>
</dbReference>
<evidence type="ECO:0000256" key="1">
    <source>
        <dbReference type="ARBA" id="ARBA00004141"/>
    </source>
</evidence>
<comment type="similarity">
    <text evidence="10">Belongs to the DHHC palmitoyltransferase family.</text>
</comment>
<feature type="compositionally biased region" description="Basic and acidic residues" evidence="11">
    <location>
        <begin position="348"/>
        <end position="359"/>
    </location>
</feature>
<feature type="compositionally biased region" description="Basic and acidic residues" evidence="11">
    <location>
        <begin position="521"/>
        <end position="544"/>
    </location>
</feature>
<comment type="subcellular location">
    <subcellularLocation>
        <location evidence="1">Membrane</location>
        <topology evidence="1">Multi-pass membrane protein</topology>
    </subcellularLocation>
</comment>
<dbReference type="AlphaFoldDB" id="A0A7H8QWI1"/>
<feature type="transmembrane region" description="Helical" evidence="10">
    <location>
        <begin position="214"/>
        <end position="234"/>
    </location>
</feature>
<evidence type="ECO:0000256" key="9">
    <source>
        <dbReference type="ARBA" id="ARBA00048048"/>
    </source>
</evidence>
<evidence type="ECO:0000256" key="3">
    <source>
        <dbReference type="ARBA" id="ARBA00022692"/>
    </source>
</evidence>
<evidence type="ECO:0000313" key="13">
    <source>
        <dbReference type="EMBL" id="QKX57855.1"/>
    </source>
</evidence>
<evidence type="ECO:0000256" key="5">
    <source>
        <dbReference type="ARBA" id="ARBA00023136"/>
    </source>
</evidence>
<dbReference type="PROSITE" id="PS50216">
    <property type="entry name" value="DHHC"/>
    <property type="match status" value="1"/>
</dbReference>